<keyword evidence="9" id="KW-1185">Reference proteome</keyword>
<dbReference type="PANTHER" id="PTHR21212:SF0">
    <property type="entry name" value="SEIPIN"/>
    <property type="match status" value="1"/>
</dbReference>
<dbReference type="CDD" id="cd23995">
    <property type="entry name" value="Seipin_BSCL2_like"/>
    <property type="match status" value="1"/>
</dbReference>
<feature type="transmembrane region" description="Helical" evidence="7">
    <location>
        <begin position="337"/>
        <end position="366"/>
    </location>
</feature>
<accession>A0A1M8A9L0</accession>
<comment type="subcellular location">
    <subcellularLocation>
        <location evidence="1">Endoplasmic reticulum membrane</location>
        <topology evidence="1">Multi-pass membrane protein</topology>
    </subcellularLocation>
</comment>
<keyword evidence="2 7" id="KW-0812">Transmembrane</keyword>
<dbReference type="GO" id="GO:0006629">
    <property type="term" value="P:lipid metabolic process"/>
    <property type="evidence" value="ECO:0007669"/>
    <property type="project" value="UniProtKB-KW"/>
</dbReference>
<evidence type="ECO:0000256" key="3">
    <source>
        <dbReference type="ARBA" id="ARBA00022824"/>
    </source>
</evidence>
<evidence type="ECO:0000256" key="7">
    <source>
        <dbReference type="SAM" id="Phobius"/>
    </source>
</evidence>
<dbReference type="OMA" id="MVVTISW"/>
<dbReference type="OrthoDB" id="3990054at2759"/>
<dbReference type="Pfam" id="PF06775">
    <property type="entry name" value="Seipin"/>
    <property type="match status" value="1"/>
</dbReference>
<dbReference type="GO" id="GO:0005789">
    <property type="term" value="C:endoplasmic reticulum membrane"/>
    <property type="evidence" value="ECO:0007669"/>
    <property type="project" value="UniProtKB-SubCell"/>
</dbReference>
<evidence type="ECO:0000256" key="2">
    <source>
        <dbReference type="ARBA" id="ARBA00022692"/>
    </source>
</evidence>
<evidence type="ECO:0000256" key="5">
    <source>
        <dbReference type="ARBA" id="ARBA00023098"/>
    </source>
</evidence>
<proteinExistence type="predicted"/>
<feature type="transmembrane region" description="Helical" evidence="7">
    <location>
        <begin position="109"/>
        <end position="134"/>
    </location>
</feature>
<keyword evidence="3" id="KW-0256">Endoplasmic reticulum</keyword>
<dbReference type="GO" id="GO:0140042">
    <property type="term" value="P:lipid droplet formation"/>
    <property type="evidence" value="ECO:0007669"/>
    <property type="project" value="UniProtKB-ARBA"/>
</dbReference>
<evidence type="ECO:0000256" key="4">
    <source>
        <dbReference type="ARBA" id="ARBA00022989"/>
    </source>
</evidence>
<evidence type="ECO:0000313" key="8">
    <source>
        <dbReference type="EMBL" id="SHO79142.1"/>
    </source>
</evidence>
<dbReference type="EMBL" id="LT671825">
    <property type="protein sequence ID" value="SHO79142.1"/>
    <property type="molecule type" value="Genomic_DNA"/>
</dbReference>
<keyword evidence="4 7" id="KW-1133">Transmembrane helix</keyword>
<dbReference type="AlphaFoldDB" id="A0A1M8A9L0"/>
<sequence>MHLLKHVMGPCWPKNSCLIGRAQTLPLSSMAVRSFVASRPGRPARRSRTTSSKGYLRERKSRIDRIVDLVHAVTFAVWQALVVTPTAYVCAVFYALFLSRTSHRVILRLFLLLLIQGACIFLAIFAFFSFYHAWVPEVALAKDVWFNNTQVQNAFSGIFEASASVPLHPGHADLPVWRQEPDVDLFLVDQPYDVSLELRVAVGEESNWLGNFMIDIELLSHNGTSLYESSRPALVVKEPWMLRWGSRLYRAISQPVFSEPIAPLQVVRVPLLREIVPYASATGRWSDPKFVRTRGYKATRAQVQLRCPSNGLLLEHATLRFNAYLTGLPYLMFHYPLFSFFVFLLLFSGIEFLVAGSLWLLALVYYSWQSP</sequence>
<evidence type="ECO:0000256" key="6">
    <source>
        <dbReference type="ARBA" id="ARBA00023136"/>
    </source>
</evidence>
<protein>
    <submittedName>
        <fullName evidence="8">Uncharacterized protein</fullName>
    </submittedName>
</protein>
<dbReference type="Proteomes" id="UP000186303">
    <property type="component" value="Chromosome 5"/>
</dbReference>
<dbReference type="InterPro" id="IPR009617">
    <property type="entry name" value="Seipin"/>
</dbReference>
<keyword evidence="6 7" id="KW-0472">Membrane</keyword>
<dbReference type="STRING" id="1230383.A0A1M8A9L0"/>
<reference evidence="9" key="1">
    <citation type="journal article" date="2017" name="Nucleic Acids Res.">
        <title>Proteogenomics produces comprehensive and highly accurate protein-coding gene annotation in a complete genome assembly of Malassezia sympodialis.</title>
        <authorList>
            <person name="Zhu Y."/>
            <person name="Engstroem P.G."/>
            <person name="Tellgren-Roth C."/>
            <person name="Baudo C.D."/>
            <person name="Kennell J.C."/>
            <person name="Sun S."/>
            <person name="Billmyre R.B."/>
            <person name="Schroeder M.S."/>
            <person name="Andersson A."/>
            <person name="Holm T."/>
            <person name="Sigurgeirsson B."/>
            <person name="Wu G."/>
            <person name="Sankaranarayanan S.R."/>
            <person name="Siddharthan R."/>
            <person name="Sanyal K."/>
            <person name="Lundeberg J."/>
            <person name="Nystedt B."/>
            <person name="Boekhout T."/>
            <person name="Dawson T.L. Jr."/>
            <person name="Heitman J."/>
            <person name="Scheynius A."/>
            <person name="Lehtioe J."/>
        </authorList>
    </citation>
    <scope>NUCLEOTIDE SEQUENCE [LARGE SCALE GENOMIC DNA]</scope>
    <source>
        <strain evidence="9">ATCC 42132</strain>
    </source>
</reference>
<organism evidence="8 9">
    <name type="scientific">Malassezia sympodialis (strain ATCC 42132)</name>
    <name type="common">Atopic eczema-associated yeast</name>
    <dbReference type="NCBI Taxonomy" id="1230383"/>
    <lineage>
        <taxon>Eukaryota</taxon>
        <taxon>Fungi</taxon>
        <taxon>Dikarya</taxon>
        <taxon>Basidiomycota</taxon>
        <taxon>Ustilaginomycotina</taxon>
        <taxon>Malasseziomycetes</taxon>
        <taxon>Malasseziales</taxon>
        <taxon>Malasseziaceae</taxon>
        <taxon>Malassezia</taxon>
    </lineage>
</organism>
<evidence type="ECO:0000313" key="9">
    <source>
        <dbReference type="Proteomes" id="UP000186303"/>
    </source>
</evidence>
<gene>
    <name evidence="8" type="ORF">MSYG_3490</name>
</gene>
<evidence type="ECO:0000256" key="1">
    <source>
        <dbReference type="ARBA" id="ARBA00004477"/>
    </source>
</evidence>
<keyword evidence="5" id="KW-0443">Lipid metabolism</keyword>
<feature type="transmembrane region" description="Helical" evidence="7">
    <location>
        <begin position="75"/>
        <end position="97"/>
    </location>
</feature>
<dbReference type="PANTHER" id="PTHR21212">
    <property type="entry name" value="BERNARDINELLI-SEIP CONGENITAL LIPODYSTROPHY 2 HOMOLOG BSCL2 PROTEIN"/>
    <property type="match status" value="1"/>
</dbReference>
<name>A0A1M8A9L0_MALS4</name>
<dbReference type="VEuPathDB" id="FungiDB:MSYG_3490"/>